<sequence length="68" mass="7761">NSTGRRQTARRRYGQLAMMPSHVITRLQTAAHYAFPYFSKLVAHDHIIYIVTKGKPPNCLLEGLTYLS</sequence>
<organism evidence="1 2">
    <name type="scientific">Aspergillus luchuensis (strain CBS 106.47)</name>
    <dbReference type="NCBI Taxonomy" id="1137211"/>
    <lineage>
        <taxon>Eukaryota</taxon>
        <taxon>Fungi</taxon>
        <taxon>Dikarya</taxon>
        <taxon>Ascomycota</taxon>
        <taxon>Pezizomycotina</taxon>
        <taxon>Eurotiomycetes</taxon>
        <taxon>Eurotiomycetidae</taxon>
        <taxon>Eurotiales</taxon>
        <taxon>Aspergillaceae</taxon>
        <taxon>Aspergillus</taxon>
        <taxon>Aspergillus subgen. Circumdati</taxon>
    </lineage>
</organism>
<dbReference type="VEuPathDB" id="FungiDB:ASPFODRAFT_53779"/>
<evidence type="ECO:0000313" key="1">
    <source>
        <dbReference type="EMBL" id="OJZ80243.1"/>
    </source>
</evidence>
<protein>
    <submittedName>
        <fullName evidence="1">Uncharacterized protein</fullName>
    </submittedName>
</protein>
<dbReference type="AlphaFoldDB" id="A0A1M3T0H1"/>
<reference evidence="2" key="1">
    <citation type="journal article" date="2017" name="Genome Biol.">
        <title>Comparative genomics reveals high biological diversity and specific adaptations in the industrially and medically important fungal genus Aspergillus.</title>
        <authorList>
            <person name="de Vries R.P."/>
            <person name="Riley R."/>
            <person name="Wiebenga A."/>
            <person name="Aguilar-Osorio G."/>
            <person name="Amillis S."/>
            <person name="Uchima C.A."/>
            <person name="Anderluh G."/>
            <person name="Asadollahi M."/>
            <person name="Askin M."/>
            <person name="Barry K."/>
            <person name="Battaglia E."/>
            <person name="Bayram O."/>
            <person name="Benocci T."/>
            <person name="Braus-Stromeyer S.A."/>
            <person name="Caldana C."/>
            <person name="Canovas D."/>
            <person name="Cerqueira G.C."/>
            <person name="Chen F."/>
            <person name="Chen W."/>
            <person name="Choi C."/>
            <person name="Clum A."/>
            <person name="Dos Santos R.A."/>
            <person name="Damasio A.R."/>
            <person name="Diallinas G."/>
            <person name="Emri T."/>
            <person name="Fekete E."/>
            <person name="Flipphi M."/>
            <person name="Freyberg S."/>
            <person name="Gallo A."/>
            <person name="Gournas C."/>
            <person name="Habgood R."/>
            <person name="Hainaut M."/>
            <person name="Harispe M.L."/>
            <person name="Henrissat B."/>
            <person name="Hilden K.S."/>
            <person name="Hope R."/>
            <person name="Hossain A."/>
            <person name="Karabika E."/>
            <person name="Karaffa L."/>
            <person name="Karanyi Z."/>
            <person name="Krasevec N."/>
            <person name="Kuo A."/>
            <person name="Kusch H."/>
            <person name="LaButti K."/>
            <person name="Lagendijk E.L."/>
            <person name="Lapidus A."/>
            <person name="Levasseur A."/>
            <person name="Lindquist E."/>
            <person name="Lipzen A."/>
            <person name="Logrieco A.F."/>
            <person name="MacCabe A."/>
            <person name="Maekelae M.R."/>
            <person name="Malavazi I."/>
            <person name="Melin P."/>
            <person name="Meyer V."/>
            <person name="Mielnichuk N."/>
            <person name="Miskei M."/>
            <person name="Molnar A.P."/>
            <person name="Mule G."/>
            <person name="Ngan C.Y."/>
            <person name="Orejas M."/>
            <person name="Orosz E."/>
            <person name="Ouedraogo J.P."/>
            <person name="Overkamp K.M."/>
            <person name="Park H.-S."/>
            <person name="Perrone G."/>
            <person name="Piumi F."/>
            <person name="Punt P.J."/>
            <person name="Ram A.F."/>
            <person name="Ramon A."/>
            <person name="Rauscher S."/>
            <person name="Record E."/>
            <person name="Riano-Pachon D.M."/>
            <person name="Robert V."/>
            <person name="Roehrig J."/>
            <person name="Ruller R."/>
            <person name="Salamov A."/>
            <person name="Salih N.S."/>
            <person name="Samson R.A."/>
            <person name="Sandor E."/>
            <person name="Sanguinetti M."/>
            <person name="Schuetze T."/>
            <person name="Sepcic K."/>
            <person name="Shelest E."/>
            <person name="Sherlock G."/>
            <person name="Sophianopoulou V."/>
            <person name="Squina F.M."/>
            <person name="Sun H."/>
            <person name="Susca A."/>
            <person name="Todd R.B."/>
            <person name="Tsang A."/>
            <person name="Unkles S.E."/>
            <person name="van de Wiele N."/>
            <person name="van Rossen-Uffink D."/>
            <person name="Oliveira J.V."/>
            <person name="Vesth T.C."/>
            <person name="Visser J."/>
            <person name="Yu J.-H."/>
            <person name="Zhou M."/>
            <person name="Andersen M.R."/>
            <person name="Archer D.B."/>
            <person name="Baker S.E."/>
            <person name="Benoit I."/>
            <person name="Brakhage A.A."/>
            <person name="Braus G.H."/>
            <person name="Fischer R."/>
            <person name="Frisvad J.C."/>
            <person name="Goldman G.H."/>
            <person name="Houbraken J."/>
            <person name="Oakley B."/>
            <person name="Pocsi I."/>
            <person name="Scazzocchio C."/>
            <person name="Seiboth B."/>
            <person name="vanKuyk P.A."/>
            <person name="Wortman J."/>
            <person name="Dyer P.S."/>
            <person name="Grigoriev I.V."/>
        </authorList>
    </citation>
    <scope>NUCLEOTIDE SEQUENCE [LARGE SCALE GENOMIC DNA]</scope>
    <source>
        <strain evidence="2">CBS 106.47</strain>
    </source>
</reference>
<name>A0A1M3T0H1_ASPLC</name>
<feature type="non-terminal residue" evidence="1">
    <location>
        <position position="1"/>
    </location>
</feature>
<dbReference type="EMBL" id="KV878258">
    <property type="protein sequence ID" value="OJZ80243.1"/>
    <property type="molecule type" value="Genomic_DNA"/>
</dbReference>
<proteinExistence type="predicted"/>
<dbReference type="Proteomes" id="UP000184063">
    <property type="component" value="Unassembled WGS sequence"/>
</dbReference>
<evidence type="ECO:0000313" key="2">
    <source>
        <dbReference type="Proteomes" id="UP000184063"/>
    </source>
</evidence>
<accession>A0A1M3T0H1</accession>
<gene>
    <name evidence="1" type="ORF">ASPFODRAFT_53779</name>
</gene>